<keyword evidence="3 7" id="KW-0812">Transmembrane</keyword>
<feature type="transmembrane region" description="Helical" evidence="7">
    <location>
        <begin position="271"/>
        <end position="291"/>
    </location>
</feature>
<dbReference type="RefSeq" id="XP_040675179.1">
    <property type="nucleotide sequence ID" value="XM_040826841.1"/>
</dbReference>
<proteinExistence type="inferred from homology"/>
<evidence type="ECO:0000313" key="8">
    <source>
        <dbReference type="EMBL" id="KHN94113.1"/>
    </source>
</evidence>
<dbReference type="EMBL" id="AZHE01000041">
    <property type="protein sequence ID" value="KHN94113.1"/>
    <property type="molecule type" value="Genomic_DNA"/>
</dbReference>
<feature type="transmembrane region" description="Helical" evidence="7">
    <location>
        <begin position="231"/>
        <end position="251"/>
    </location>
</feature>
<dbReference type="AlphaFoldDB" id="A0A0B2WJK2"/>
<feature type="transmembrane region" description="Helical" evidence="7">
    <location>
        <begin position="364"/>
        <end position="386"/>
    </location>
</feature>
<dbReference type="CDD" id="cd11482">
    <property type="entry name" value="SLC-NCS1sbd_NRT1-like"/>
    <property type="match status" value="1"/>
</dbReference>
<dbReference type="Proteomes" id="UP000030816">
    <property type="component" value="Unassembled WGS sequence"/>
</dbReference>
<dbReference type="STRING" id="1081103.A0A0B2WJK2"/>
<evidence type="ECO:0000313" key="9">
    <source>
        <dbReference type="Proteomes" id="UP000030816"/>
    </source>
</evidence>
<evidence type="ECO:0000256" key="7">
    <source>
        <dbReference type="SAM" id="Phobius"/>
    </source>
</evidence>
<evidence type="ECO:0000256" key="5">
    <source>
        <dbReference type="ARBA" id="ARBA00023136"/>
    </source>
</evidence>
<dbReference type="PANTHER" id="PTHR30618:SF15">
    <property type="entry name" value="NICOTINAMIDE RIBOSIDE TRANSPORTER 1-RELATED"/>
    <property type="match status" value="1"/>
</dbReference>
<feature type="transmembrane region" description="Helical" evidence="7">
    <location>
        <begin position="406"/>
        <end position="423"/>
    </location>
</feature>
<evidence type="ECO:0000256" key="2">
    <source>
        <dbReference type="ARBA" id="ARBA00008974"/>
    </source>
</evidence>
<gene>
    <name evidence="8" type="ORF">MAM_08043</name>
</gene>
<organism evidence="8 9">
    <name type="scientific">Metarhizium album (strain ARSEF 1941)</name>
    <dbReference type="NCBI Taxonomy" id="1081103"/>
    <lineage>
        <taxon>Eukaryota</taxon>
        <taxon>Fungi</taxon>
        <taxon>Dikarya</taxon>
        <taxon>Ascomycota</taxon>
        <taxon>Pezizomycotina</taxon>
        <taxon>Sordariomycetes</taxon>
        <taxon>Hypocreomycetidae</taxon>
        <taxon>Hypocreales</taxon>
        <taxon>Clavicipitaceae</taxon>
        <taxon>Metarhizium</taxon>
    </lineage>
</organism>
<accession>A0A0B2WJK2</accession>
<comment type="subcellular location">
    <subcellularLocation>
        <location evidence="1">Membrane</location>
        <topology evidence="1">Multi-pass membrane protein</topology>
    </subcellularLocation>
</comment>
<evidence type="ECO:0000256" key="6">
    <source>
        <dbReference type="SAM" id="MobiDB-lite"/>
    </source>
</evidence>
<dbReference type="HOGENOM" id="CLU_021555_3_2_1"/>
<dbReference type="OrthoDB" id="2018619at2759"/>
<feature type="transmembrane region" description="Helical" evidence="7">
    <location>
        <begin position="512"/>
        <end position="535"/>
    </location>
</feature>
<feature type="transmembrane region" description="Helical" evidence="7">
    <location>
        <begin position="311"/>
        <end position="331"/>
    </location>
</feature>
<comment type="similarity">
    <text evidence="2">Belongs to the purine-cytosine permease (2.A.39) family.</text>
</comment>
<evidence type="ECO:0000256" key="1">
    <source>
        <dbReference type="ARBA" id="ARBA00004141"/>
    </source>
</evidence>
<protein>
    <submittedName>
        <fullName evidence="8">Permease, cytosine/purines, uracil, thiamine, allantoin</fullName>
    </submittedName>
</protein>
<evidence type="ECO:0000256" key="3">
    <source>
        <dbReference type="ARBA" id="ARBA00022692"/>
    </source>
</evidence>
<keyword evidence="9" id="KW-1185">Reference proteome</keyword>
<dbReference type="Pfam" id="PF02133">
    <property type="entry name" value="Transp_cyt_pur"/>
    <property type="match status" value="1"/>
</dbReference>
<feature type="transmembrane region" description="Helical" evidence="7">
    <location>
        <begin position="208"/>
        <end position="224"/>
    </location>
</feature>
<keyword evidence="4 7" id="KW-1133">Transmembrane helix</keyword>
<dbReference type="InterPro" id="IPR045225">
    <property type="entry name" value="Uracil/uridine/allantoin_perm"/>
</dbReference>
<evidence type="ECO:0000256" key="4">
    <source>
        <dbReference type="ARBA" id="ARBA00022989"/>
    </source>
</evidence>
<comment type="caution">
    <text evidence="8">The sequence shown here is derived from an EMBL/GenBank/DDBJ whole genome shotgun (WGS) entry which is preliminary data.</text>
</comment>
<dbReference type="InterPro" id="IPR001248">
    <property type="entry name" value="Pur-cyt_permease"/>
</dbReference>
<feature type="transmembrane region" description="Helical" evidence="7">
    <location>
        <begin position="429"/>
        <end position="451"/>
    </location>
</feature>
<dbReference type="GO" id="GO:0015205">
    <property type="term" value="F:nucleobase transmembrane transporter activity"/>
    <property type="evidence" value="ECO:0007669"/>
    <property type="project" value="TreeGrafter"/>
</dbReference>
<keyword evidence="5 7" id="KW-0472">Membrane</keyword>
<dbReference type="Gene3D" id="1.10.4160.10">
    <property type="entry name" value="Hydantoin permease"/>
    <property type="match status" value="1"/>
</dbReference>
<name>A0A0B2WJK2_METAS</name>
<reference evidence="8 9" key="1">
    <citation type="journal article" date="2014" name="Proc. Natl. Acad. Sci. U.S.A.">
        <title>Trajectory and genomic determinants of fungal-pathogen speciation and host adaptation.</title>
        <authorList>
            <person name="Hu X."/>
            <person name="Xiao G."/>
            <person name="Zheng P."/>
            <person name="Shang Y."/>
            <person name="Su Y."/>
            <person name="Zhang X."/>
            <person name="Liu X."/>
            <person name="Zhan S."/>
            <person name="St Leger R.J."/>
            <person name="Wang C."/>
        </authorList>
    </citation>
    <scope>NUCLEOTIDE SEQUENCE [LARGE SCALE GENOMIC DNA]</scope>
    <source>
        <strain evidence="8 9">ARSEF 1941</strain>
    </source>
</reference>
<dbReference type="GO" id="GO:0005886">
    <property type="term" value="C:plasma membrane"/>
    <property type="evidence" value="ECO:0007669"/>
    <property type="project" value="TreeGrafter"/>
</dbReference>
<dbReference type="GeneID" id="63742498"/>
<feature type="region of interest" description="Disordered" evidence="6">
    <location>
        <begin position="565"/>
        <end position="584"/>
    </location>
</feature>
<sequence length="584" mass="63057">MDQRRNTSLRERLQWLYNLMIHLPCPPKDDDANYENTTWCNRDLIPIPQERRTYGAISYMGKAPGCVVVLTVATTVSSDILTAYWTVSGSNISAWSVGSTLLAFGLTPQQAIAAVVLGGVITGLLAVACGWMGAQHYIGYTVCSRFSWGMRGSYFPVILRVFIASMWFGIQAFWGGQATRVCIGAVIPGLARLPNSFSASSHLETKDFIGLVVWMCAFVPAILIRPERLQLPFAVCFVLFCCTAFGLLTWSVSQANGPGAMFQEPGTAPNLGWAFMFSLTAILGAWGGGTLGQSDWTRYATRQLAPVPSQLVATPLTISVTAIIGIVVTSASRDVLGGDVVIWNPIYLLAAMQEYYGSGAGVRAGVFFGGLGLVASQLSISVVLNAMSCGMDMAGLWPRYINIRRGAALMAVIGIAVQPWQLLATAAKFLQVLGGFGIFLAPLTGIMLADYHVIRRRKLKIGDLYRGDGSSIYWYDGGFNWRALAAFSMGAWPMIPGLAASVNATEDPAWTAWIRLYNLSFVVGLAMGFVVFWGLNRAFPPPGLGEQSDFEPIHGIMAPSLDSPSDGHFGGHGQQEKTLPIRVA</sequence>
<dbReference type="PANTHER" id="PTHR30618">
    <property type="entry name" value="NCS1 FAMILY PURINE/PYRIMIDINE TRANSPORTER"/>
    <property type="match status" value="1"/>
</dbReference>
<feature type="transmembrane region" description="Helical" evidence="7">
    <location>
        <begin position="111"/>
        <end position="133"/>
    </location>
</feature>
<feature type="transmembrane region" description="Helical" evidence="7">
    <location>
        <begin position="154"/>
        <end position="174"/>
    </location>
</feature>
<feature type="transmembrane region" description="Helical" evidence="7">
    <location>
        <begin position="67"/>
        <end position="87"/>
    </location>
</feature>